<dbReference type="EMBL" id="NMUF01000008">
    <property type="protein sequence ID" value="RFA99277.1"/>
    <property type="molecule type" value="Genomic_DNA"/>
</dbReference>
<feature type="transmembrane region" description="Helical" evidence="6">
    <location>
        <begin position="162"/>
        <end position="181"/>
    </location>
</feature>
<evidence type="ECO:0000313" key="10">
    <source>
        <dbReference type="Proteomes" id="UP000257123"/>
    </source>
</evidence>
<keyword evidence="4 6" id="KW-1133">Transmembrane helix</keyword>
<evidence type="ECO:0000313" key="9">
    <source>
        <dbReference type="Proteomes" id="UP000256877"/>
    </source>
</evidence>
<dbReference type="GO" id="GO:0005886">
    <property type="term" value="C:plasma membrane"/>
    <property type="evidence" value="ECO:0007669"/>
    <property type="project" value="UniProtKB-SubCell"/>
</dbReference>
<dbReference type="Proteomes" id="UP000256877">
    <property type="component" value="Unassembled WGS sequence"/>
</dbReference>
<evidence type="ECO:0000256" key="5">
    <source>
        <dbReference type="ARBA" id="ARBA00023136"/>
    </source>
</evidence>
<dbReference type="CDD" id="cd17370">
    <property type="entry name" value="MFS_MJ1317_like"/>
    <property type="match status" value="1"/>
</dbReference>
<feature type="transmembrane region" description="Helical" evidence="6">
    <location>
        <begin position="131"/>
        <end position="155"/>
    </location>
</feature>
<dbReference type="InterPro" id="IPR036259">
    <property type="entry name" value="MFS_trans_sf"/>
</dbReference>
<dbReference type="PANTHER" id="PTHR42688:SF1">
    <property type="entry name" value="BLR5212 PROTEIN"/>
    <property type="match status" value="1"/>
</dbReference>
<reference evidence="9 10" key="1">
    <citation type="submission" date="2017-07" db="EMBL/GenBank/DDBJ databases">
        <title>Draft genome sequence of aerobic hyperthermophilic archaea, Pyrobaculum aerophilum YKB31 and YKB32.</title>
        <authorList>
            <person name="Mochizuki T."/>
            <person name="Berliner A.J."/>
            <person name="Yoshida-Takashima Y."/>
            <person name="Takaki Y."/>
            <person name="Nunoura T."/>
            <person name="Takai K."/>
        </authorList>
    </citation>
    <scope>NUCLEOTIDE SEQUENCE [LARGE SCALE GENOMIC DNA]</scope>
    <source>
        <strain evidence="7 10">YKB31</strain>
        <strain evidence="8 9">YKB32</strain>
    </source>
</reference>
<sequence length="363" mass="38706">MNIRLIILLGLVSLFADWLYESMRAVAPQYLYALGASAAFVGFVFGLGDALGYAARFITGPLADKRGGYWLETFLGYGLQIAAVAGLVFARDVWQVAGLVFLERFSKALRTPARDAIISAAGGKGARGRAFGIHVALDQIGAILGVSMATLMLFLNYQPRDVFLAALLPGATALAVLYVAYKTSGVKPAGKGYKFLMDRKAVVFGVSQFLLGISIIHISLSMYRLSQVLWLASLLYLIAMITEIPASLALGYLYDKSHKTLFIAPLFTTLLAVSYISGGLYLFLGAILYAVVTSYADVVAKAEAAKLGAASSLGFVNAMWGLGLMMGGVLYGYFTDVGNYLTIGILAAASSSASLLLLWRSVT</sequence>
<evidence type="ECO:0000256" key="2">
    <source>
        <dbReference type="ARBA" id="ARBA00022475"/>
    </source>
</evidence>
<dbReference type="Pfam" id="PF07690">
    <property type="entry name" value="MFS_1"/>
    <property type="match status" value="1"/>
</dbReference>
<dbReference type="InterPro" id="IPR011701">
    <property type="entry name" value="MFS"/>
</dbReference>
<keyword evidence="2" id="KW-1003">Cell membrane</keyword>
<keyword evidence="3 6" id="KW-0812">Transmembrane</keyword>
<accession>A0A371R5C8</accession>
<feature type="transmembrane region" description="Helical" evidence="6">
    <location>
        <begin position="313"/>
        <end position="334"/>
    </location>
</feature>
<name>A0A371R5C8_9CREN</name>
<dbReference type="AlphaFoldDB" id="A0A371R5C8"/>
<dbReference type="Proteomes" id="UP000257123">
    <property type="component" value="Unassembled WGS sequence"/>
</dbReference>
<keyword evidence="5 6" id="KW-0472">Membrane</keyword>
<comment type="caution">
    <text evidence="8">The sequence shown here is derived from an EMBL/GenBank/DDBJ whole genome shotgun (WGS) entry which is preliminary data.</text>
</comment>
<feature type="transmembrane region" description="Helical" evidence="6">
    <location>
        <begin position="228"/>
        <end position="254"/>
    </location>
</feature>
<feature type="transmembrane region" description="Helical" evidence="6">
    <location>
        <begin position="32"/>
        <end position="55"/>
    </location>
</feature>
<dbReference type="EMBL" id="NMUE01000001">
    <property type="protein sequence ID" value="RFA98571.1"/>
    <property type="molecule type" value="Genomic_DNA"/>
</dbReference>
<dbReference type="SUPFAM" id="SSF103473">
    <property type="entry name" value="MFS general substrate transporter"/>
    <property type="match status" value="1"/>
</dbReference>
<dbReference type="InterPro" id="IPR052425">
    <property type="entry name" value="Uncharacterized_MFS-type"/>
</dbReference>
<evidence type="ECO:0000256" key="1">
    <source>
        <dbReference type="ARBA" id="ARBA00004651"/>
    </source>
</evidence>
<evidence type="ECO:0000256" key="6">
    <source>
        <dbReference type="SAM" id="Phobius"/>
    </source>
</evidence>
<feature type="transmembrane region" description="Helical" evidence="6">
    <location>
        <begin position="266"/>
        <end position="292"/>
    </location>
</feature>
<dbReference type="OrthoDB" id="117970at2157"/>
<feature type="transmembrane region" description="Helical" evidence="6">
    <location>
        <begin position="340"/>
        <end position="359"/>
    </location>
</feature>
<proteinExistence type="predicted"/>
<dbReference type="GO" id="GO:0022857">
    <property type="term" value="F:transmembrane transporter activity"/>
    <property type="evidence" value="ECO:0007669"/>
    <property type="project" value="InterPro"/>
</dbReference>
<dbReference type="Gene3D" id="1.20.1250.20">
    <property type="entry name" value="MFS general substrate transporter like domains"/>
    <property type="match status" value="1"/>
</dbReference>
<evidence type="ECO:0000256" key="3">
    <source>
        <dbReference type="ARBA" id="ARBA00022692"/>
    </source>
</evidence>
<evidence type="ECO:0000256" key="4">
    <source>
        <dbReference type="ARBA" id="ARBA00022989"/>
    </source>
</evidence>
<evidence type="ECO:0000313" key="8">
    <source>
        <dbReference type="EMBL" id="RFA99277.1"/>
    </source>
</evidence>
<dbReference type="RefSeq" id="WP_116420301.1">
    <property type="nucleotide sequence ID" value="NZ_NMUE01000001.1"/>
</dbReference>
<comment type="subcellular location">
    <subcellularLocation>
        <location evidence="1">Cell membrane</location>
        <topology evidence="1">Multi-pass membrane protein</topology>
    </subcellularLocation>
</comment>
<organism evidence="8 9">
    <name type="scientific">Pyrobaculum aerophilum</name>
    <dbReference type="NCBI Taxonomy" id="13773"/>
    <lineage>
        <taxon>Archaea</taxon>
        <taxon>Thermoproteota</taxon>
        <taxon>Thermoprotei</taxon>
        <taxon>Thermoproteales</taxon>
        <taxon>Thermoproteaceae</taxon>
        <taxon>Pyrobaculum</taxon>
    </lineage>
</organism>
<feature type="transmembrane region" description="Helical" evidence="6">
    <location>
        <begin position="201"/>
        <end position="221"/>
    </location>
</feature>
<gene>
    <name evidence="7" type="ORF">CGL51_00705</name>
    <name evidence="8" type="ORF">CGL52_04660</name>
</gene>
<evidence type="ECO:0000313" key="7">
    <source>
        <dbReference type="EMBL" id="RFA98571.1"/>
    </source>
</evidence>
<feature type="transmembrane region" description="Helical" evidence="6">
    <location>
        <begin position="67"/>
        <end position="90"/>
    </location>
</feature>
<protein>
    <submittedName>
        <fullName evidence="8">MFS transporter</fullName>
    </submittedName>
</protein>
<dbReference type="PANTHER" id="PTHR42688">
    <property type="entry name" value="CONSERVED PROTEIN"/>
    <property type="match status" value="1"/>
</dbReference>